<keyword evidence="3" id="KW-1185">Reference proteome</keyword>
<evidence type="ECO:0000313" key="2">
    <source>
        <dbReference type="EMBL" id="KAJ7214581.1"/>
    </source>
</evidence>
<sequence>MDCFTRGSAPFPSLLWVTAYPLNHYLLRESPSLACWHEPTPSRTSRRWSDTGVEELSRTTGRIGLLHRQREPQPRTSQRNAVHRPPPIHVDPLHAPRFARASCAHFIRPLPAARAALHALAATAPVSPPDAAYRPLHLTNTTHAFALAPAAGRRPPAALRSPPPTVHAAHAAPTLHLRPDADLPFPAPREWFSWCTEDCEYVLWGARAEDLRRAIPATRHSRIRCTRLPLRARSPRATRFPLGACRRPFTGSYFPPLATHFPQTVRRTVLAARSSPHPSAGNWHLPAHPLPDACQSLYAPGSSNLRPRCSRLAGP</sequence>
<accession>A0AAD6VMQ7</accession>
<comment type="caution">
    <text evidence="2">The sequence shown here is derived from an EMBL/GenBank/DDBJ whole genome shotgun (WGS) entry which is preliminary data.</text>
</comment>
<evidence type="ECO:0000256" key="1">
    <source>
        <dbReference type="SAM" id="MobiDB-lite"/>
    </source>
</evidence>
<proteinExistence type="predicted"/>
<feature type="region of interest" description="Disordered" evidence="1">
    <location>
        <begin position="67"/>
        <end position="87"/>
    </location>
</feature>
<name>A0AAD6VMQ7_9AGAR</name>
<dbReference type="AlphaFoldDB" id="A0AAD6VMQ7"/>
<protein>
    <submittedName>
        <fullName evidence="2">Uncharacterized protein</fullName>
    </submittedName>
</protein>
<organism evidence="2 3">
    <name type="scientific">Mycena pura</name>
    <dbReference type="NCBI Taxonomy" id="153505"/>
    <lineage>
        <taxon>Eukaryota</taxon>
        <taxon>Fungi</taxon>
        <taxon>Dikarya</taxon>
        <taxon>Basidiomycota</taxon>
        <taxon>Agaricomycotina</taxon>
        <taxon>Agaricomycetes</taxon>
        <taxon>Agaricomycetidae</taxon>
        <taxon>Agaricales</taxon>
        <taxon>Marasmiineae</taxon>
        <taxon>Mycenaceae</taxon>
        <taxon>Mycena</taxon>
    </lineage>
</organism>
<dbReference type="Proteomes" id="UP001219525">
    <property type="component" value="Unassembled WGS sequence"/>
</dbReference>
<gene>
    <name evidence="2" type="ORF">GGX14DRAFT_563395</name>
</gene>
<reference evidence="2" key="1">
    <citation type="submission" date="2023-03" db="EMBL/GenBank/DDBJ databases">
        <title>Massive genome expansion in bonnet fungi (Mycena s.s.) driven by repeated elements and novel gene families across ecological guilds.</title>
        <authorList>
            <consortium name="Lawrence Berkeley National Laboratory"/>
            <person name="Harder C.B."/>
            <person name="Miyauchi S."/>
            <person name="Viragh M."/>
            <person name="Kuo A."/>
            <person name="Thoen E."/>
            <person name="Andreopoulos B."/>
            <person name="Lu D."/>
            <person name="Skrede I."/>
            <person name="Drula E."/>
            <person name="Henrissat B."/>
            <person name="Morin E."/>
            <person name="Kohler A."/>
            <person name="Barry K."/>
            <person name="LaButti K."/>
            <person name="Morin E."/>
            <person name="Salamov A."/>
            <person name="Lipzen A."/>
            <person name="Mereny Z."/>
            <person name="Hegedus B."/>
            <person name="Baldrian P."/>
            <person name="Stursova M."/>
            <person name="Weitz H."/>
            <person name="Taylor A."/>
            <person name="Grigoriev I.V."/>
            <person name="Nagy L.G."/>
            <person name="Martin F."/>
            <person name="Kauserud H."/>
        </authorList>
    </citation>
    <scope>NUCLEOTIDE SEQUENCE</scope>
    <source>
        <strain evidence="2">9144</strain>
    </source>
</reference>
<evidence type="ECO:0000313" key="3">
    <source>
        <dbReference type="Proteomes" id="UP001219525"/>
    </source>
</evidence>
<dbReference type="EMBL" id="JARJCW010000019">
    <property type="protein sequence ID" value="KAJ7214581.1"/>
    <property type="molecule type" value="Genomic_DNA"/>
</dbReference>